<dbReference type="RefSeq" id="XP_049148856.1">
    <property type="nucleotide sequence ID" value="XM_049291710.1"/>
</dbReference>
<accession>A0A9Q8WLN8</accession>
<proteinExistence type="predicted"/>
<reference evidence="2" key="1">
    <citation type="journal article" date="2021" name="Mol. Plant Microbe Interact.">
        <title>Complete Genome Sequence of the Plant-Pathogenic Fungus Colletotrichum lupini.</title>
        <authorList>
            <person name="Baroncelli R."/>
            <person name="Pensec F."/>
            <person name="Da Lio D."/>
            <person name="Boufleur T."/>
            <person name="Vicente I."/>
            <person name="Sarrocco S."/>
            <person name="Picot A."/>
            <person name="Baraldi E."/>
            <person name="Sukno S."/>
            <person name="Thon M."/>
            <person name="Le Floch G."/>
        </authorList>
    </citation>
    <scope>NUCLEOTIDE SEQUENCE</scope>
    <source>
        <strain evidence="2">IMI 504893</strain>
    </source>
</reference>
<feature type="compositionally biased region" description="Low complexity" evidence="1">
    <location>
        <begin position="235"/>
        <end position="248"/>
    </location>
</feature>
<evidence type="ECO:0000313" key="2">
    <source>
        <dbReference type="EMBL" id="UQC87245.1"/>
    </source>
</evidence>
<evidence type="ECO:0000313" key="3">
    <source>
        <dbReference type="Proteomes" id="UP000830671"/>
    </source>
</evidence>
<feature type="compositionally biased region" description="Low complexity" evidence="1">
    <location>
        <begin position="211"/>
        <end position="221"/>
    </location>
</feature>
<dbReference type="GeneID" id="73346720"/>
<organism evidence="2 3">
    <name type="scientific">Colletotrichum lupini</name>
    <dbReference type="NCBI Taxonomy" id="145971"/>
    <lineage>
        <taxon>Eukaryota</taxon>
        <taxon>Fungi</taxon>
        <taxon>Dikarya</taxon>
        <taxon>Ascomycota</taxon>
        <taxon>Pezizomycotina</taxon>
        <taxon>Sordariomycetes</taxon>
        <taxon>Hypocreomycetidae</taxon>
        <taxon>Glomerellales</taxon>
        <taxon>Glomerellaceae</taxon>
        <taxon>Colletotrichum</taxon>
        <taxon>Colletotrichum acutatum species complex</taxon>
    </lineage>
</organism>
<dbReference type="EMBL" id="CP019478">
    <property type="protein sequence ID" value="UQC87245.1"/>
    <property type="molecule type" value="Genomic_DNA"/>
</dbReference>
<feature type="region of interest" description="Disordered" evidence="1">
    <location>
        <begin position="1"/>
        <end position="20"/>
    </location>
</feature>
<gene>
    <name evidence="2" type="ORF">CLUP02_12748</name>
</gene>
<dbReference type="Proteomes" id="UP000830671">
    <property type="component" value="Chromosome 6"/>
</dbReference>
<feature type="region of interest" description="Disordered" evidence="1">
    <location>
        <begin position="190"/>
        <end position="249"/>
    </location>
</feature>
<dbReference type="AlphaFoldDB" id="A0A9Q8WLN8"/>
<dbReference type="KEGG" id="clup:CLUP02_12748"/>
<keyword evidence="3" id="KW-1185">Reference proteome</keyword>
<feature type="compositionally biased region" description="Polar residues" evidence="1">
    <location>
        <begin position="190"/>
        <end position="199"/>
    </location>
</feature>
<evidence type="ECO:0000256" key="1">
    <source>
        <dbReference type="SAM" id="MobiDB-lite"/>
    </source>
</evidence>
<protein>
    <submittedName>
        <fullName evidence="2">Uncharacterized protein</fullName>
    </submittedName>
</protein>
<name>A0A9Q8WLN8_9PEZI</name>
<sequence length="675" mass="76716">MCSEVEEWMDGADGSPQATPGVLLSQSLRRVDGTESEIRCRETRATHDEMDIPNHAHGGLRSDSRLLSIPREVRDLIYEHYIIVEGGYIYESDDLLGGRLKRADGRPIDLNLMYACRLVANEMRHLALRSNTLTFSTITSESGPSPLAMLEGLRMRAARFDGLFGRCLDRYRQQLLHFAGGFLARRRFQEQQARTTTSEEGNHDHEENDSDGSGSDLAAASKVHVDPPSTEDPDGVSSSGSSPSGEPSWATAQLTLDELAKKHPRFLRVLERMDHEDWTPWRAWGFTHFRRGPYGEAPSSYLELCCDLLQAASCLKPNDWNQLEWCRLMNISRNRLAGGETRSSRIMRCSVREWDIPKAADLKELSSWITEEKRLLSSIRHGSDGSVYRFSAAASAIRYLRSIPAAMRAQVRKIVLVEDYRSVAHPESHARGLIPFCWENPLLRVERRVNLWRNLFQVDKRWHTPHQQCERQNRAATRALRSRDITSTVALWVTEALALGPAGMPAASFSLVLDGDPAPQLCARIFQTVVQRDAAWQRAWTESMDRRLVLVHPVLGWFERRGEDAARAGVHPVSGMYESYLGYFYEGFPEAMRDIARGSSGSVVRCNFDAGEPWDAEKVVRANKMWTSAQWNEGWLRHEQLFWETEAPLPEWPALLMENMIDSFSGCKKKSWRGR</sequence>
<feature type="compositionally biased region" description="Acidic residues" evidence="1">
    <location>
        <begin position="1"/>
        <end position="10"/>
    </location>
</feature>